<comment type="caution">
    <text evidence="1">The sequence shown here is derived from an EMBL/GenBank/DDBJ whole genome shotgun (WGS) entry which is preliminary data.</text>
</comment>
<dbReference type="AlphaFoldDB" id="A0AAV3AE27"/>
<dbReference type="Proteomes" id="UP001181693">
    <property type="component" value="Unassembled WGS sequence"/>
</dbReference>
<name>A0AAV3AE27_PYXAD</name>
<protein>
    <submittedName>
        <fullName evidence="1">Uncharacterized protein</fullName>
    </submittedName>
</protein>
<accession>A0AAV3AE27</accession>
<reference evidence="1" key="1">
    <citation type="thesis" date="2020" institute="ProQuest LLC" country="789 East Eisenhower Parkway, Ann Arbor, MI, USA">
        <title>Comparative Genomics and Chromosome Evolution.</title>
        <authorList>
            <person name="Mudd A.B."/>
        </authorList>
    </citation>
    <scope>NUCLEOTIDE SEQUENCE</scope>
    <source>
        <strain evidence="1">1538</strain>
        <tissue evidence="1">Blood</tissue>
    </source>
</reference>
<sequence length="85" mass="9368">MCQIFLFYISLNSEERMRITSCIGGPPIPLSLSHDPSYTHLLNACFVIGLDTSLGNHHAVGETFHWPFALIVIACGRSLYTDTGV</sequence>
<organism evidence="1 2">
    <name type="scientific">Pyxicephalus adspersus</name>
    <name type="common">African bullfrog</name>
    <dbReference type="NCBI Taxonomy" id="30357"/>
    <lineage>
        <taxon>Eukaryota</taxon>
        <taxon>Metazoa</taxon>
        <taxon>Chordata</taxon>
        <taxon>Craniata</taxon>
        <taxon>Vertebrata</taxon>
        <taxon>Euteleostomi</taxon>
        <taxon>Amphibia</taxon>
        <taxon>Batrachia</taxon>
        <taxon>Anura</taxon>
        <taxon>Neobatrachia</taxon>
        <taxon>Ranoidea</taxon>
        <taxon>Pyxicephalidae</taxon>
        <taxon>Pyxicephalinae</taxon>
        <taxon>Pyxicephalus</taxon>
    </lineage>
</organism>
<gene>
    <name evidence="1" type="ORF">GDO54_009773</name>
</gene>
<keyword evidence="2" id="KW-1185">Reference proteome</keyword>
<evidence type="ECO:0000313" key="2">
    <source>
        <dbReference type="Proteomes" id="UP001181693"/>
    </source>
</evidence>
<proteinExistence type="predicted"/>
<dbReference type="EMBL" id="DYDO01000003">
    <property type="protein sequence ID" value="DBA29551.1"/>
    <property type="molecule type" value="Genomic_DNA"/>
</dbReference>
<evidence type="ECO:0000313" key="1">
    <source>
        <dbReference type="EMBL" id="DBA29551.1"/>
    </source>
</evidence>